<dbReference type="SMART" id="SM00645">
    <property type="entry name" value="Pept_C1"/>
    <property type="match status" value="1"/>
</dbReference>
<dbReference type="MEROPS" id="C01.A28"/>
<organism evidence="10 11">
    <name type="scientific">Drosophila willistoni</name>
    <name type="common">Fruit fly</name>
    <dbReference type="NCBI Taxonomy" id="7260"/>
    <lineage>
        <taxon>Eukaryota</taxon>
        <taxon>Metazoa</taxon>
        <taxon>Ecdysozoa</taxon>
        <taxon>Arthropoda</taxon>
        <taxon>Hexapoda</taxon>
        <taxon>Insecta</taxon>
        <taxon>Pterygota</taxon>
        <taxon>Neoptera</taxon>
        <taxon>Endopterygota</taxon>
        <taxon>Diptera</taxon>
        <taxon>Brachycera</taxon>
        <taxon>Muscomorpha</taxon>
        <taxon>Ephydroidea</taxon>
        <taxon>Drosophilidae</taxon>
        <taxon>Drosophila</taxon>
        <taxon>Sophophora</taxon>
    </lineage>
</organism>
<proteinExistence type="inferred from homology"/>
<dbReference type="PROSITE" id="PS00639">
    <property type="entry name" value="THIOL_PROTEASE_HIS"/>
    <property type="match status" value="1"/>
</dbReference>
<dbReference type="InterPro" id="IPR025660">
    <property type="entry name" value="Pept_his_AS"/>
</dbReference>
<keyword evidence="3 10" id="KW-0378">Hydrolase</keyword>
<name>B4NND9_DROWI</name>
<dbReference type="InterPro" id="IPR013128">
    <property type="entry name" value="Peptidase_C1A"/>
</dbReference>
<dbReference type="Pfam" id="PF00112">
    <property type="entry name" value="Peptidase_C1"/>
    <property type="match status" value="1"/>
</dbReference>
<dbReference type="OMA" id="TFHESAI"/>
<dbReference type="InterPro" id="IPR000668">
    <property type="entry name" value="Peptidase_C1A_C"/>
</dbReference>
<gene>
    <name evidence="10" type="primary">Dwil\GK22908</name>
    <name evidence="10" type="ORF">Dwil_GK22908</name>
</gene>
<evidence type="ECO:0000313" key="11">
    <source>
        <dbReference type="Proteomes" id="UP000007798"/>
    </source>
</evidence>
<evidence type="ECO:0000313" key="10">
    <source>
        <dbReference type="EMBL" id="EDW85878.1"/>
    </source>
</evidence>
<dbReference type="Pfam" id="PF08246">
    <property type="entry name" value="Inhibitor_I29"/>
    <property type="match status" value="1"/>
</dbReference>
<evidence type="ECO:0000256" key="3">
    <source>
        <dbReference type="ARBA" id="ARBA00022801"/>
    </source>
</evidence>
<evidence type="ECO:0000259" key="9">
    <source>
        <dbReference type="SMART" id="SM00848"/>
    </source>
</evidence>
<evidence type="ECO:0000256" key="6">
    <source>
        <dbReference type="ARBA" id="ARBA00023157"/>
    </source>
</evidence>
<feature type="chain" id="PRO_5018745210" evidence="7">
    <location>
        <begin position="18"/>
        <end position="381"/>
    </location>
</feature>
<dbReference type="InterPro" id="IPR013201">
    <property type="entry name" value="Prot_inhib_I29"/>
</dbReference>
<dbReference type="PROSITE" id="PS00640">
    <property type="entry name" value="THIOL_PROTEASE_ASN"/>
    <property type="match status" value="1"/>
</dbReference>
<reference evidence="10 11" key="1">
    <citation type="journal article" date="2007" name="Nature">
        <title>Evolution of genes and genomes on the Drosophila phylogeny.</title>
        <authorList>
            <consortium name="Drosophila 12 Genomes Consortium"/>
            <person name="Clark A.G."/>
            <person name="Eisen M.B."/>
            <person name="Smith D.R."/>
            <person name="Bergman C.M."/>
            <person name="Oliver B."/>
            <person name="Markow T.A."/>
            <person name="Kaufman T.C."/>
            <person name="Kellis M."/>
            <person name="Gelbart W."/>
            <person name="Iyer V.N."/>
            <person name="Pollard D.A."/>
            <person name="Sackton T.B."/>
            <person name="Larracuente A.M."/>
            <person name="Singh N.D."/>
            <person name="Abad J.P."/>
            <person name="Abt D.N."/>
            <person name="Adryan B."/>
            <person name="Aguade M."/>
            <person name="Akashi H."/>
            <person name="Anderson W.W."/>
            <person name="Aquadro C.F."/>
            <person name="Ardell D.H."/>
            <person name="Arguello R."/>
            <person name="Artieri C.G."/>
            <person name="Barbash D.A."/>
            <person name="Barker D."/>
            <person name="Barsanti P."/>
            <person name="Batterham P."/>
            <person name="Batzoglou S."/>
            <person name="Begun D."/>
            <person name="Bhutkar A."/>
            <person name="Blanco E."/>
            <person name="Bosak S.A."/>
            <person name="Bradley R.K."/>
            <person name="Brand A.D."/>
            <person name="Brent M.R."/>
            <person name="Brooks A.N."/>
            <person name="Brown R.H."/>
            <person name="Butlin R.K."/>
            <person name="Caggese C."/>
            <person name="Calvi B.R."/>
            <person name="Bernardo de Carvalho A."/>
            <person name="Caspi A."/>
            <person name="Castrezana S."/>
            <person name="Celniker S.E."/>
            <person name="Chang J.L."/>
            <person name="Chapple C."/>
            <person name="Chatterji S."/>
            <person name="Chinwalla A."/>
            <person name="Civetta A."/>
            <person name="Clifton S.W."/>
            <person name="Comeron J.M."/>
            <person name="Costello J.C."/>
            <person name="Coyne J.A."/>
            <person name="Daub J."/>
            <person name="David R.G."/>
            <person name="Delcher A.L."/>
            <person name="Delehaunty K."/>
            <person name="Do C.B."/>
            <person name="Ebling H."/>
            <person name="Edwards K."/>
            <person name="Eickbush T."/>
            <person name="Evans J.D."/>
            <person name="Filipski A."/>
            <person name="Findeiss S."/>
            <person name="Freyhult E."/>
            <person name="Fulton L."/>
            <person name="Fulton R."/>
            <person name="Garcia A.C."/>
            <person name="Gardiner A."/>
            <person name="Garfield D.A."/>
            <person name="Garvin B.E."/>
            <person name="Gibson G."/>
            <person name="Gilbert D."/>
            <person name="Gnerre S."/>
            <person name="Godfrey J."/>
            <person name="Good R."/>
            <person name="Gotea V."/>
            <person name="Gravely B."/>
            <person name="Greenberg A.J."/>
            <person name="Griffiths-Jones S."/>
            <person name="Gross S."/>
            <person name="Guigo R."/>
            <person name="Gustafson E.A."/>
            <person name="Haerty W."/>
            <person name="Hahn M.W."/>
            <person name="Halligan D.L."/>
            <person name="Halpern A.L."/>
            <person name="Halter G.M."/>
            <person name="Han M.V."/>
            <person name="Heger A."/>
            <person name="Hillier L."/>
            <person name="Hinrichs A.S."/>
            <person name="Holmes I."/>
            <person name="Hoskins R.A."/>
            <person name="Hubisz M.J."/>
            <person name="Hultmark D."/>
            <person name="Huntley M.A."/>
            <person name="Jaffe D.B."/>
            <person name="Jagadeeshan S."/>
            <person name="Jeck W.R."/>
            <person name="Johnson J."/>
            <person name="Jones C.D."/>
            <person name="Jordan W.C."/>
            <person name="Karpen G.H."/>
            <person name="Kataoka E."/>
            <person name="Keightley P.D."/>
            <person name="Kheradpour P."/>
            <person name="Kirkness E.F."/>
            <person name="Koerich L.B."/>
            <person name="Kristiansen K."/>
            <person name="Kudrna D."/>
            <person name="Kulathinal R.J."/>
            <person name="Kumar S."/>
            <person name="Kwok R."/>
            <person name="Lander E."/>
            <person name="Langley C.H."/>
            <person name="Lapoint R."/>
            <person name="Lazzaro B.P."/>
            <person name="Lee S.J."/>
            <person name="Levesque L."/>
            <person name="Li R."/>
            <person name="Lin C.F."/>
            <person name="Lin M.F."/>
            <person name="Lindblad-Toh K."/>
            <person name="Llopart A."/>
            <person name="Long M."/>
            <person name="Low L."/>
            <person name="Lozovsky E."/>
            <person name="Lu J."/>
            <person name="Luo M."/>
            <person name="Machado C.A."/>
            <person name="Makalowski W."/>
            <person name="Marzo M."/>
            <person name="Matsuda M."/>
            <person name="Matzkin L."/>
            <person name="McAllister B."/>
            <person name="McBride C.S."/>
            <person name="McKernan B."/>
            <person name="McKernan K."/>
            <person name="Mendez-Lago M."/>
            <person name="Minx P."/>
            <person name="Mollenhauer M.U."/>
            <person name="Montooth K."/>
            <person name="Mount S.M."/>
            <person name="Mu X."/>
            <person name="Myers E."/>
            <person name="Negre B."/>
            <person name="Newfeld S."/>
            <person name="Nielsen R."/>
            <person name="Noor M.A."/>
            <person name="O'Grady P."/>
            <person name="Pachter L."/>
            <person name="Papaceit M."/>
            <person name="Parisi M.J."/>
            <person name="Parisi M."/>
            <person name="Parts L."/>
            <person name="Pedersen J.S."/>
            <person name="Pesole G."/>
            <person name="Phillippy A.M."/>
            <person name="Ponting C.P."/>
            <person name="Pop M."/>
            <person name="Porcelli D."/>
            <person name="Powell J.R."/>
            <person name="Prohaska S."/>
            <person name="Pruitt K."/>
            <person name="Puig M."/>
            <person name="Quesneville H."/>
            <person name="Ram K.R."/>
            <person name="Rand D."/>
            <person name="Rasmussen M.D."/>
            <person name="Reed L.K."/>
            <person name="Reenan R."/>
            <person name="Reily A."/>
            <person name="Remington K.A."/>
            <person name="Rieger T.T."/>
            <person name="Ritchie M.G."/>
            <person name="Robin C."/>
            <person name="Rogers Y.H."/>
            <person name="Rohde C."/>
            <person name="Rozas J."/>
            <person name="Rubenfield M.J."/>
            <person name="Ruiz A."/>
            <person name="Russo S."/>
            <person name="Salzberg S.L."/>
            <person name="Sanchez-Gracia A."/>
            <person name="Saranga D.J."/>
            <person name="Sato H."/>
            <person name="Schaeffer S.W."/>
            <person name="Schatz M.C."/>
            <person name="Schlenke T."/>
            <person name="Schwartz R."/>
            <person name="Segarra C."/>
            <person name="Singh R.S."/>
            <person name="Sirot L."/>
            <person name="Sirota M."/>
            <person name="Sisneros N.B."/>
            <person name="Smith C.D."/>
            <person name="Smith T.F."/>
            <person name="Spieth J."/>
            <person name="Stage D.E."/>
            <person name="Stark A."/>
            <person name="Stephan W."/>
            <person name="Strausberg R.L."/>
            <person name="Strempel S."/>
            <person name="Sturgill D."/>
            <person name="Sutton G."/>
            <person name="Sutton G.G."/>
            <person name="Tao W."/>
            <person name="Teichmann S."/>
            <person name="Tobari Y.N."/>
            <person name="Tomimura Y."/>
            <person name="Tsolas J.M."/>
            <person name="Valente V.L."/>
            <person name="Venter E."/>
            <person name="Venter J.C."/>
            <person name="Vicario S."/>
            <person name="Vieira F.G."/>
            <person name="Vilella A.J."/>
            <person name="Villasante A."/>
            <person name="Walenz B."/>
            <person name="Wang J."/>
            <person name="Wasserman M."/>
            <person name="Watts T."/>
            <person name="Wilson D."/>
            <person name="Wilson R.K."/>
            <person name="Wing R.A."/>
            <person name="Wolfner M.F."/>
            <person name="Wong A."/>
            <person name="Wong G.K."/>
            <person name="Wu C.I."/>
            <person name="Wu G."/>
            <person name="Yamamoto D."/>
            <person name="Yang H.P."/>
            <person name="Yang S.P."/>
            <person name="Yorke J.A."/>
            <person name="Yoshida K."/>
            <person name="Zdobnov E."/>
            <person name="Zhang P."/>
            <person name="Zhang Y."/>
            <person name="Zimin A.V."/>
            <person name="Baldwin J."/>
            <person name="Abdouelleil A."/>
            <person name="Abdulkadir J."/>
            <person name="Abebe A."/>
            <person name="Abera B."/>
            <person name="Abreu J."/>
            <person name="Acer S.C."/>
            <person name="Aftuck L."/>
            <person name="Alexander A."/>
            <person name="An P."/>
            <person name="Anderson E."/>
            <person name="Anderson S."/>
            <person name="Arachi H."/>
            <person name="Azer M."/>
            <person name="Bachantsang P."/>
            <person name="Barry A."/>
            <person name="Bayul T."/>
            <person name="Berlin A."/>
            <person name="Bessette D."/>
            <person name="Bloom T."/>
            <person name="Blye J."/>
            <person name="Boguslavskiy L."/>
            <person name="Bonnet C."/>
            <person name="Boukhgalter B."/>
            <person name="Bourzgui I."/>
            <person name="Brown A."/>
            <person name="Cahill P."/>
            <person name="Channer S."/>
            <person name="Cheshatsang Y."/>
            <person name="Chuda L."/>
            <person name="Citroen M."/>
            <person name="Collymore A."/>
            <person name="Cooke P."/>
            <person name="Costello M."/>
            <person name="D'Aco K."/>
            <person name="Daza R."/>
            <person name="De Haan G."/>
            <person name="DeGray S."/>
            <person name="DeMaso C."/>
            <person name="Dhargay N."/>
            <person name="Dooley K."/>
            <person name="Dooley E."/>
            <person name="Doricent M."/>
            <person name="Dorje P."/>
            <person name="Dorjee K."/>
            <person name="Dupes A."/>
            <person name="Elong R."/>
            <person name="Falk J."/>
            <person name="Farina A."/>
            <person name="Faro S."/>
            <person name="Ferguson D."/>
            <person name="Fisher S."/>
            <person name="Foley C.D."/>
            <person name="Franke A."/>
            <person name="Friedrich D."/>
            <person name="Gadbois L."/>
            <person name="Gearin G."/>
            <person name="Gearin C.R."/>
            <person name="Giannoukos G."/>
            <person name="Goode T."/>
            <person name="Graham J."/>
            <person name="Grandbois E."/>
            <person name="Grewal S."/>
            <person name="Gyaltsen K."/>
            <person name="Hafez N."/>
            <person name="Hagos B."/>
            <person name="Hall J."/>
            <person name="Henson C."/>
            <person name="Hollinger A."/>
            <person name="Honan T."/>
            <person name="Huard M.D."/>
            <person name="Hughes L."/>
            <person name="Hurhula B."/>
            <person name="Husby M.E."/>
            <person name="Kamat A."/>
            <person name="Kanga B."/>
            <person name="Kashin S."/>
            <person name="Khazanovich D."/>
            <person name="Kisner P."/>
            <person name="Lance K."/>
            <person name="Lara M."/>
            <person name="Lee W."/>
            <person name="Lennon N."/>
            <person name="Letendre F."/>
            <person name="LeVine R."/>
            <person name="Lipovsky A."/>
            <person name="Liu X."/>
            <person name="Liu J."/>
            <person name="Liu S."/>
            <person name="Lokyitsang T."/>
            <person name="Lokyitsang Y."/>
            <person name="Lubonja R."/>
            <person name="Lui A."/>
            <person name="MacDonald P."/>
            <person name="Magnisalis V."/>
            <person name="Maru K."/>
            <person name="Matthews C."/>
            <person name="McCusker W."/>
            <person name="McDonough S."/>
            <person name="Mehta T."/>
            <person name="Meldrim J."/>
            <person name="Meneus L."/>
            <person name="Mihai O."/>
            <person name="Mihalev A."/>
            <person name="Mihova T."/>
            <person name="Mittelman R."/>
            <person name="Mlenga V."/>
            <person name="Montmayeur A."/>
            <person name="Mulrain L."/>
            <person name="Navidi A."/>
            <person name="Naylor J."/>
            <person name="Negash T."/>
            <person name="Nguyen T."/>
            <person name="Nguyen N."/>
            <person name="Nicol R."/>
            <person name="Norbu C."/>
            <person name="Norbu N."/>
            <person name="Novod N."/>
            <person name="O'Neill B."/>
            <person name="Osman S."/>
            <person name="Markiewicz E."/>
            <person name="Oyono O.L."/>
            <person name="Patti C."/>
            <person name="Phunkhang P."/>
            <person name="Pierre F."/>
            <person name="Priest M."/>
            <person name="Raghuraman S."/>
            <person name="Rege F."/>
            <person name="Reyes R."/>
            <person name="Rise C."/>
            <person name="Rogov P."/>
            <person name="Ross K."/>
            <person name="Ryan E."/>
            <person name="Settipalli S."/>
            <person name="Shea T."/>
            <person name="Sherpa N."/>
            <person name="Shi L."/>
            <person name="Shih D."/>
            <person name="Sparrow T."/>
            <person name="Spaulding J."/>
            <person name="Stalker J."/>
            <person name="Stange-Thomann N."/>
            <person name="Stavropoulos S."/>
            <person name="Stone C."/>
            <person name="Strader C."/>
            <person name="Tesfaye S."/>
            <person name="Thomson T."/>
            <person name="Thoulutsang Y."/>
            <person name="Thoulutsang D."/>
            <person name="Topham K."/>
            <person name="Topping I."/>
            <person name="Tsamla T."/>
            <person name="Vassiliev H."/>
            <person name="Vo A."/>
            <person name="Wangchuk T."/>
            <person name="Wangdi T."/>
            <person name="Weiand M."/>
            <person name="Wilkinson J."/>
            <person name="Wilson A."/>
            <person name="Yadav S."/>
            <person name="Young G."/>
            <person name="Yu Q."/>
            <person name="Zembek L."/>
            <person name="Zhong D."/>
            <person name="Zimmer A."/>
            <person name="Zwirko Z."/>
            <person name="Jaffe D.B."/>
            <person name="Alvarez P."/>
            <person name="Brockman W."/>
            <person name="Butler J."/>
            <person name="Chin C."/>
            <person name="Gnerre S."/>
            <person name="Grabherr M."/>
            <person name="Kleber M."/>
            <person name="Mauceli E."/>
            <person name="MacCallum I."/>
        </authorList>
    </citation>
    <scope>NUCLEOTIDE SEQUENCE [LARGE SCALE GENOMIC DNA]</scope>
    <source>
        <strain evidence="11">Tucson 14030-0811.24</strain>
    </source>
</reference>
<feature type="domain" description="Cathepsin propeptide inhibitor" evidence="9">
    <location>
        <begin position="74"/>
        <end position="134"/>
    </location>
</feature>
<dbReference type="FunFam" id="3.90.70.10:FF:000109">
    <property type="entry name" value="Cysteine protease"/>
    <property type="match status" value="1"/>
</dbReference>
<keyword evidence="7" id="KW-0732">Signal</keyword>
<dbReference type="InterPro" id="IPR038765">
    <property type="entry name" value="Papain-like_cys_pep_sf"/>
</dbReference>
<sequence>MQLSVFVLAVCVGLASGQGFFGGGALRGLGNVAGGAANGLAGGVNTLASGAQQGFSSISGGLAQVPLLNNVQDFGDFLQQTGKTYASAAEQALRQGVFEGSQNLVDSANAAFAAGTSTFTSAVNAFSDLTHLEFLKQLTGFKKSAEGESRVAAARQAVEVPAEPIPDSFDWREKGGVTPVKHQGTCGSCWTFAATGAIEGHLFRKTNQLPNLSEQNLVDCGPLNFGLNGCDGGCQEYAFAFLKEAQRGIASEAKYTYVDKRDVCSYTEKQAEAYVHGLATVTPNDEDLLKKVVATLGPVGCSLFADEALLHYEKGIFSNETCNGQELNHAVLVVGYGSENGQDYWTIKNSWGENWGESGYFRLIRGQNFCGISLECSYPIV</sequence>
<dbReference type="EMBL" id="CH964282">
    <property type="protein sequence ID" value="EDW85878.1"/>
    <property type="molecule type" value="Genomic_DNA"/>
</dbReference>
<dbReference type="CDD" id="cd02248">
    <property type="entry name" value="Peptidase_C1A"/>
    <property type="match status" value="1"/>
</dbReference>
<dbReference type="Gene3D" id="3.90.70.10">
    <property type="entry name" value="Cysteine proteinases"/>
    <property type="match status" value="1"/>
</dbReference>
<dbReference type="SMR" id="B4NND9"/>
<keyword evidence="6" id="KW-1015">Disulfide bond</keyword>
<keyword evidence="11" id="KW-1185">Reference proteome</keyword>
<dbReference type="KEGG" id="dwi:6652103"/>
<keyword evidence="4" id="KW-0788">Thiol protease</keyword>
<dbReference type="PRINTS" id="PR00705">
    <property type="entry name" value="PAPAIN"/>
</dbReference>
<keyword evidence="5" id="KW-0865">Zymogen</keyword>
<dbReference type="InterPro" id="IPR025661">
    <property type="entry name" value="Pept_asp_AS"/>
</dbReference>
<dbReference type="HOGENOM" id="CLU_012184_1_2_1"/>
<dbReference type="InterPro" id="IPR039417">
    <property type="entry name" value="Peptidase_C1A_papain-like"/>
</dbReference>
<accession>B4NND9</accession>
<evidence type="ECO:0000256" key="7">
    <source>
        <dbReference type="SAM" id="SignalP"/>
    </source>
</evidence>
<feature type="domain" description="Peptidase C1A papain C-terminal" evidence="8">
    <location>
        <begin position="165"/>
        <end position="380"/>
    </location>
</feature>
<feature type="signal peptide" evidence="7">
    <location>
        <begin position="1"/>
        <end position="17"/>
    </location>
</feature>
<dbReference type="eggNOG" id="KOG1543">
    <property type="taxonomic scope" value="Eukaryota"/>
</dbReference>
<dbReference type="OrthoDB" id="10253408at2759"/>
<evidence type="ECO:0000256" key="2">
    <source>
        <dbReference type="ARBA" id="ARBA00022670"/>
    </source>
</evidence>
<dbReference type="GO" id="GO:0008234">
    <property type="term" value="F:cysteine-type peptidase activity"/>
    <property type="evidence" value="ECO:0007669"/>
    <property type="project" value="UniProtKB-KW"/>
</dbReference>
<evidence type="ECO:0000256" key="4">
    <source>
        <dbReference type="ARBA" id="ARBA00022807"/>
    </source>
</evidence>
<dbReference type="PhylomeDB" id="B4NND9"/>
<dbReference type="EC" id="3.4.-.-" evidence="10"/>
<dbReference type="AlphaFoldDB" id="B4NND9"/>
<dbReference type="GO" id="GO:0006508">
    <property type="term" value="P:proteolysis"/>
    <property type="evidence" value="ECO:0007669"/>
    <property type="project" value="UniProtKB-KW"/>
</dbReference>
<protein>
    <submittedName>
        <fullName evidence="10">Uncharacterized protein</fullName>
        <ecNumber evidence="10">3.4.-.-</ecNumber>
    </submittedName>
</protein>
<evidence type="ECO:0000256" key="1">
    <source>
        <dbReference type="ARBA" id="ARBA00008455"/>
    </source>
</evidence>
<dbReference type="InterPro" id="IPR000169">
    <property type="entry name" value="Pept_cys_AS"/>
</dbReference>
<evidence type="ECO:0000256" key="5">
    <source>
        <dbReference type="ARBA" id="ARBA00023145"/>
    </source>
</evidence>
<dbReference type="PROSITE" id="PS00139">
    <property type="entry name" value="THIOL_PROTEASE_CYS"/>
    <property type="match status" value="1"/>
</dbReference>
<evidence type="ECO:0000259" key="8">
    <source>
        <dbReference type="SMART" id="SM00645"/>
    </source>
</evidence>
<dbReference type="STRING" id="7260.B4NND9"/>
<comment type="similarity">
    <text evidence="1">Belongs to the peptidase C1 family.</text>
</comment>
<dbReference type="InParanoid" id="B4NND9"/>
<dbReference type="PANTHER" id="PTHR12411">
    <property type="entry name" value="CYSTEINE PROTEASE FAMILY C1-RELATED"/>
    <property type="match status" value="1"/>
</dbReference>
<dbReference type="SUPFAM" id="SSF54001">
    <property type="entry name" value="Cysteine proteinases"/>
    <property type="match status" value="1"/>
</dbReference>
<dbReference type="Proteomes" id="UP000007798">
    <property type="component" value="Unassembled WGS sequence"/>
</dbReference>
<dbReference type="SMART" id="SM00848">
    <property type="entry name" value="Inhibitor_I29"/>
    <property type="match status" value="1"/>
</dbReference>
<keyword evidence="2" id="KW-0645">Protease</keyword>